<dbReference type="AlphaFoldDB" id="Q4RKL9"/>
<dbReference type="KEGG" id="tng:GSTEN00032880G001"/>
<reference evidence="1" key="2">
    <citation type="submission" date="2004-02" db="EMBL/GenBank/DDBJ databases">
        <authorList>
            <consortium name="Genoscope"/>
            <consortium name="Whitehead Institute Centre for Genome Research"/>
        </authorList>
    </citation>
    <scope>NUCLEOTIDE SEQUENCE</scope>
</reference>
<name>Q4RKL9_TETNG</name>
<sequence length="44" mass="5005">MMSLNSKQAFAMAHTSLPEPKYSLHSSYVCILFAIAEQYIRRLG</sequence>
<accession>Q4RKL9</accession>
<gene>
    <name evidence="1" type="ORF">GSTENG00032880001</name>
</gene>
<reference evidence="1" key="1">
    <citation type="journal article" date="2004" name="Nature">
        <title>Genome duplication in the teleost fish Tetraodon nigroviridis reveals the early vertebrate proto-karyotype.</title>
        <authorList>
            <person name="Jaillon O."/>
            <person name="Aury J.-M."/>
            <person name="Brunet F."/>
            <person name="Petit J.-L."/>
            <person name="Stange-Thomann N."/>
            <person name="Mauceli E."/>
            <person name="Bouneau L."/>
            <person name="Fischer C."/>
            <person name="Ozouf-Costaz C."/>
            <person name="Bernot A."/>
            <person name="Nicaud S."/>
            <person name="Jaffe D."/>
            <person name="Fisher S."/>
            <person name="Lutfalla G."/>
            <person name="Dossat C."/>
            <person name="Segurens B."/>
            <person name="Dasilva C."/>
            <person name="Salanoubat M."/>
            <person name="Levy M."/>
            <person name="Boudet N."/>
            <person name="Castellano S."/>
            <person name="Anthouard V."/>
            <person name="Jubin C."/>
            <person name="Castelli V."/>
            <person name="Katinka M."/>
            <person name="Vacherie B."/>
            <person name="Biemont C."/>
            <person name="Skalli Z."/>
            <person name="Cattolico L."/>
            <person name="Poulain J."/>
            <person name="De Berardinis V."/>
            <person name="Cruaud C."/>
            <person name="Duprat S."/>
            <person name="Brottier P."/>
            <person name="Coutanceau J.-P."/>
            <person name="Gouzy J."/>
            <person name="Parra G."/>
            <person name="Lardier G."/>
            <person name="Chapple C."/>
            <person name="McKernan K.J."/>
            <person name="McEwan P."/>
            <person name="Bosak S."/>
            <person name="Kellis M."/>
            <person name="Volff J.-N."/>
            <person name="Guigo R."/>
            <person name="Zody M.C."/>
            <person name="Mesirov J."/>
            <person name="Lindblad-Toh K."/>
            <person name="Birren B."/>
            <person name="Nusbaum C."/>
            <person name="Kahn D."/>
            <person name="Robinson-Rechavi M."/>
            <person name="Laudet V."/>
            <person name="Schachter V."/>
            <person name="Quetier F."/>
            <person name="Saurin W."/>
            <person name="Scarpelli C."/>
            <person name="Wincker P."/>
            <person name="Lander E.S."/>
            <person name="Weissenbach J."/>
            <person name="Roest Crollius H."/>
        </authorList>
    </citation>
    <scope>NUCLEOTIDE SEQUENCE [LARGE SCALE GENOMIC DNA]</scope>
</reference>
<evidence type="ECO:0000313" key="1">
    <source>
        <dbReference type="EMBL" id="CAG11063.1"/>
    </source>
</evidence>
<comment type="caution">
    <text evidence="1">The sequence shown here is derived from an EMBL/GenBank/DDBJ whole genome shotgun (WGS) entry which is preliminary data.</text>
</comment>
<dbReference type="EMBL" id="CAAE01015027">
    <property type="protein sequence ID" value="CAG11063.1"/>
    <property type="molecule type" value="Genomic_DNA"/>
</dbReference>
<organism evidence="1">
    <name type="scientific">Tetraodon nigroviridis</name>
    <name type="common">Spotted green pufferfish</name>
    <name type="synonym">Chelonodon nigroviridis</name>
    <dbReference type="NCBI Taxonomy" id="99883"/>
    <lineage>
        <taxon>Eukaryota</taxon>
        <taxon>Metazoa</taxon>
        <taxon>Chordata</taxon>
        <taxon>Craniata</taxon>
        <taxon>Vertebrata</taxon>
        <taxon>Euteleostomi</taxon>
        <taxon>Actinopterygii</taxon>
        <taxon>Neopterygii</taxon>
        <taxon>Teleostei</taxon>
        <taxon>Neoteleostei</taxon>
        <taxon>Acanthomorphata</taxon>
        <taxon>Eupercaria</taxon>
        <taxon>Tetraodontiformes</taxon>
        <taxon>Tetradontoidea</taxon>
        <taxon>Tetraodontidae</taxon>
        <taxon>Tetraodon</taxon>
    </lineage>
</organism>
<protein>
    <submittedName>
        <fullName evidence="1">(spotted green pufferfish) hypothetical protein</fullName>
    </submittedName>
</protein>
<proteinExistence type="predicted"/>